<evidence type="ECO:0000256" key="7">
    <source>
        <dbReference type="SAM" id="Phobius"/>
    </source>
</evidence>
<comment type="caution">
    <text evidence="10">The sequence shown here is derived from an EMBL/GenBank/DDBJ whole genome shotgun (WGS) entry which is preliminary data.</text>
</comment>
<dbReference type="CDD" id="cd00831">
    <property type="entry name" value="CHS_like"/>
    <property type="match status" value="1"/>
</dbReference>
<evidence type="ECO:0000256" key="2">
    <source>
        <dbReference type="ARBA" id="ARBA00005531"/>
    </source>
</evidence>
<evidence type="ECO:0000256" key="1">
    <source>
        <dbReference type="ARBA" id="ARBA00005194"/>
    </source>
</evidence>
<dbReference type="GO" id="GO:0009922">
    <property type="term" value="F:fatty acid elongase activity"/>
    <property type="evidence" value="ECO:0007669"/>
    <property type="project" value="UniProtKB-EC"/>
</dbReference>
<keyword evidence="11" id="KW-1185">Reference proteome</keyword>
<dbReference type="Gramene" id="rna-gnl|WGS:NBSK|LSAT_5X186980_mrna">
    <property type="protein sequence ID" value="cds-PLY83417.1"/>
    <property type="gene ID" value="gene-LSAT_5X186980"/>
</dbReference>
<dbReference type="Gene3D" id="3.40.47.10">
    <property type="match status" value="1"/>
</dbReference>
<keyword evidence="7" id="KW-0472">Membrane</keyword>
<keyword evidence="3 6" id="KW-0808">Transferase</keyword>
<sequence length="494" mass="55622">MKLIPATIFGSFKHIAHRKDFLCTSVPNIMPIIFTLKNLLEDHFIPEAKLMLITLLICLLLLGFFITRRTSRVVYLLDFACYKPPDAQKITKQYCIEKLKHMGNSSEETVQFMKTILGKLGHGDSTYIPEVFLKNDSDPCMKEARREMEMSVFGSIDMLLAKTGVRCEDIGILVVNCSLYNTMPSLSSMIVNKYKLKENIISYNLVGMGCTAGLIAIGLAQNLLQVHHDSYALVMTTEGVTENCYVGDDRSKLLSNGIFRVGGAAILLSNRPSDHRNCKYKLLHTVHTNISSSDLSYNCIFEEEDEAGIRGVTITKDLFKVAPTVIRSNVTVLGKQILPLSEKLRYLKNSIARKLRPTANIQPYIPNYSNSVELFLPHSSGKPMLDALQKNLGFDEIAMEPSRMTLYRFGNTSSSSIWYELAYAEAKGRVKKGYRVWQIALGSGFKCSSVVWRAMRTIDYDEMNPWTDEIDGFPVVLDCDCDDGPLPYFSEHSK</sequence>
<dbReference type="GO" id="GO:0016020">
    <property type="term" value="C:membrane"/>
    <property type="evidence" value="ECO:0007669"/>
    <property type="project" value="InterPro"/>
</dbReference>
<dbReference type="EMBL" id="NBSK02000005">
    <property type="protein sequence ID" value="KAJ0207612.1"/>
    <property type="molecule type" value="Genomic_DNA"/>
</dbReference>
<organism evidence="10 11">
    <name type="scientific">Lactuca sativa</name>
    <name type="common">Garden lettuce</name>
    <dbReference type="NCBI Taxonomy" id="4236"/>
    <lineage>
        <taxon>Eukaryota</taxon>
        <taxon>Viridiplantae</taxon>
        <taxon>Streptophyta</taxon>
        <taxon>Embryophyta</taxon>
        <taxon>Tracheophyta</taxon>
        <taxon>Spermatophyta</taxon>
        <taxon>Magnoliopsida</taxon>
        <taxon>eudicotyledons</taxon>
        <taxon>Gunneridae</taxon>
        <taxon>Pentapetalae</taxon>
        <taxon>asterids</taxon>
        <taxon>campanulids</taxon>
        <taxon>Asterales</taxon>
        <taxon>Asteraceae</taxon>
        <taxon>Cichorioideae</taxon>
        <taxon>Cichorieae</taxon>
        <taxon>Lactucinae</taxon>
        <taxon>Lactuca</taxon>
    </lineage>
</organism>
<evidence type="ECO:0000256" key="4">
    <source>
        <dbReference type="ARBA" id="ARBA00023315"/>
    </source>
</evidence>
<comment type="catalytic activity">
    <reaction evidence="5">
        <text>a very-long-chain acyl-CoA + malonyl-CoA + H(+) = a very-long-chain 3-oxoacyl-CoA + CO2 + CoA</text>
        <dbReference type="Rhea" id="RHEA:32727"/>
        <dbReference type="ChEBI" id="CHEBI:15378"/>
        <dbReference type="ChEBI" id="CHEBI:16526"/>
        <dbReference type="ChEBI" id="CHEBI:57287"/>
        <dbReference type="ChEBI" id="CHEBI:57384"/>
        <dbReference type="ChEBI" id="CHEBI:90725"/>
        <dbReference type="ChEBI" id="CHEBI:90736"/>
        <dbReference type="EC" id="2.3.1.199"/>
    </reaction>
</comment>
<keyword evidence="7" id="KW-1133">Transmembrane helix</keyword>
<dbReference type="InterPro" id="IPR013601">
    <property type="entry name" value="FAE1_typ3_polyketide_synth"/>
</dbReference>
<dbReference type="InterPro" id="IPR013747">
    <property type="entry name" value="ACP_syn_III_C"/>
</dbReference>
<evidence type="ECO:0000259" key="9">
    <source>
        <dbReference type="Pfam" id="PF08541"/>
    </source>
</evidence>
<dbReference type="AlphaFoldDB" id="A0A9R1VMT4"/>
<dbReference type="OrthoDB" id="329835at2759"/>
<gene>
    <name evidence="10" type="ORF">LSAT_V11C500295790</name>
</gene>
<reference evidence="10 11" key="1">
    <citation type="journal article" date="2017" name="Nat. Commun.">
        <title>Genome assembly with in vitro proximity ligation data and whole-genome triplication in lettuce.</title>
        <authorList>
            <person name="Reyes-Chin-Wo S."/>
            <person name="Wang Z."/>
            <person name="Yang X."/>
            <person name="Kozik A."/>
            <person name="Arikit S."/>
            <person name="Song C."/>
            <person name="Xia L."/>
            <person name="Froenicke L."/>
            <person name="Lavelle D.O."/>
            <person name="Truco M.J."/>
            <person name="Xia R."/>
            <person name="Zhu S."/>
            <person name="Xu C."/>
            <person name="Xu H."/>
            <person name="Xu X."/>
            <person name="Cox K."/>
            <person name="Korf I."/>
            <person name="Meyers B.C."/>
            <person name="Michelmore R.W."/>
        </authorList>
    </citation>
    <scope>NUCLEOTIDE SEQUENCE [LARGE SCALE GENOMIC DNA]</scope>
    <source>
        <strain evidence="11">cv. Salinas</strain>
        <tissue evidence="10">Seedlings</tissue>
    </source>
</reference>
<dbReference type="PANTHER" id="PTHR31561">
    <property type="entry name" value="3-KETOACYL-COA SYNTHASE"/>
    <property type="match status" value="1"/>
</dbReference>
<dbReference type="EC" id="2.3.1.-" evidence="6"/>
<dbReference type="SUPFAM" id="SSF53901">
    <property type="entry name" value="Thiolase-like"/>
    <property type="match status" value="2"/>
</dbReference>
<evidence type="ECO:0000313" key="10">
    <source>
        <dbReference type="EMBL" id="KAJ0207612.1"/>
    </source>
</evidence>
<evidence type="ECO:0000256" key="3">
    <source>
        <dbReference type="ARBA" id="ARBA00022679"/>
    </source>
</evidence>
<evidence type="ECO:0000256" key="5">
    <source>
        <dbReference type="ARBA" id="ARBA00047375"/>
    </source>
</evidence>
<comment type="similarity">
    <text evidence="2 6">Belongs to the thiolase-like superfamily. Chalcone/stilbene synthases family.</text>
</comment>
<feature type="transmembrane region" description="Helical" evidence="7">
    <location>
        <begin position="200"/>
        <end position="220"/>
    </location>
</feature>
<dbReference type="InterPro" id="IPR012392">
    <property type="entry name" value="3-ktacl-CoA_syn"/>
</dbReference>
<dbReference type="Proteomes" id="UP000235145">
    <property type="component" value="Unassembled WGS sequence"/>
</dbReference>
<dbReference type="GO" id="GO:0006633">
    <property type="term" value="P:fatty acid biosynthetic process"/>
    <property type="evidence" value="ECO:0007669"/>
    <property type="project" value="InterPro"/>
</dbReference>
<name>A0A9R1VMT4_LACSA</name>
<feature type="domain" description="Beta-ketoacyl-[acyl-carrier-protein] synthase III C-terminal" evidence="9">
    <location>
        <begin position="370"/>
        <end position="453"/>
    </location>
</feature>
<keyword evidence="7" id="KW-0812">Transmembrane</keyword>
<keyword evidence="4 6" id="KW-0012">Acyltransferase</keyword>
<feature type="domain" description="FAE" evidence="8">
    <location>
        <begin position="68"/>
        <end position="355"/>
    </location>
</feature>
<feature type="transmembrane region" description="Helical" evidence="7">
    <location>
        <begin position="48"/>
        <end position="67"/>
    </location>
</feature>
<accession>A0A9R1VMT4</accession>
<proteinExistence type="inferred from homology"/>
<dbReference type="InterPro" id="IPR016039">
    <property type="entry name" value="Thiolase-like"/>
</dbReference>
<dbReference type="Pfam" id="PF08541">
    <property type="entry name" value="ACP_syn_III_C"/>
    <property type="match status" value="1"/>
</dbReference>
<dbReference type="PIRSF" id="PIRSF036417">
    <property type="entry name" value="3-ktacl-CoA_syn"/>
    <property type="match status" value="1"/>
</dbReference>
<protein>
    <recommendedName>
        <fullName evidence="6">3-ketoacyl-CoA synthase</fullName>
        <ecNumber evidence="6">2.3.1.-</ecNumber>
    </recommendedName>
</protein>
<evidence type="ECO:0000256" key="6">
    <source>
        <dbReference type="PIRNR" id="PIRNR036417"/>
    </source>
</evidence>
<dbReference type="Pfam" id="PF08392">
    <property type="entry name" value="FAE1_CUT1_RppA"/>
    <property type="match status" value="1"/>
</dbReference>
<evidence type="ECO:0000259" key="8">
    <source>
        <dbReference type="Pfam" id="PF08392"/>
    </source>
</evidence>
<comment type="pathway">
    <text evidence="1 6">Lipid metabolism; fatty acid biosynthesis.</text>
</comment>
<evidence type="ECO:0000313" key="11">
    <source>
        <dbReference type="Proteomes" id="UP000235145"/>
    </source>
</evidence>